<dbReference type="Gene3D" id="3.40.50.720">
    <property type="entry name" value="NAD(P)-binding Rossmann-like Domain"/>
    <property type="match status" value="1"/>
</dbReference>
<dbReference type="PANTHER" id="PTHR37809">
    <property type="entry name" value="RIBOSOMAL PROTEIN S12 METHYLTHIOTRANSFERASE ACCESSORY FACTOR YCAO"/>
    <property type="match status" value="1"/>
</dbReference>
<dbReference type="InterPro" id="IPR027624">
    <property type="entry name" value="TOMM_cyclo_SagD"/>
</dbReference>
<dbReference type="Gene3D" id="3.30.1330.230">
    <property type="match status" value="1"/>
</dbReference>
<evidence type="ECO:0000256" key="1">
    <source>
        <dbReference type="SAM" id="MobiDB-lite"/>
    </source>
</evidence>
<dbReference type="NCBIfam" id="TIGR03882">
    <property type="entry name" value="cyclo_dehyd_2"/>
    <property type="match status" value="1"/>
</dbReference>
<sequence length="643" mass="69014">MPTETVTAPHPAPPTATGPWDAVCAALTAALAERPGTPPVTVTPLGVRDELVVDAYEFTRDAVPVGLYGHHALVGPVPAEGAPGCPRCLARRWQAVRAGYLRDALERGTEPRATGTPPWLAGFTVDALAALVAAVSRGDRGGRHPWVWLLDLETLRVCRVALVPDGECPSCGTRPDDTAEGARITLDPGTKHDPADFRARPLAAYDLVPEAFVNPVTGALGPSFAPDLASASTSSVIGAFTTRSGDYLRECYWGGHTDSYGTSVRVGVLEGLERFAGMRGRAKRTVLNASLDDLGDLAVDPRVTGLYSDAFHATAPEVPRFAPDRPVDWVWGWSLRDARPVLVPEVVAYYHAPGGIRRRFVQESSNGCASGGSLTEAVYHGLMETVERDAFLLAWFGRLRLPEIDPASSTRTATRAMVDRLAMYGYRARFFDTRVTFPVPVVTAVAERVDGGPGLLCFGAGASLDPEAALAGGLCEIATDSVNLRRRTARDESRLRRLAGDFDQVQVLHDHPLLYGLPEMGRYTDFLLRGRDDAERVPLASLATGRGALSPAADLRTDVEACVGAVTAHGFDVVVVDQTSPEQRELGLHTVKVLVPGLLPIDFGTSRQRAPLMPRMRTALREAGLRDDDLTSADLNPAPHPFP</sequence>
<dbReference type="EMBL" id="CP051006">
    <property type="protein sequence ID" value="QNT91486.1"/>
    <property type="molecule type" value="Genomic_DNA"/>
</dbReference>
<protein>
    <submittedName>
        <fullName evidence="3">TOMM leader peptide-binding protein</fullName>
    </submittedName>
</protein>
<name>A0A7H1PTV6_9ACTN</name>
<dbReference type="GeneID" id="91460782"/>
<accession>A0A7H1PTV6</accession>
<dbReference type="Gene3D" id="3.30.160.660">
    <property type="match status" value="1"/>
</dbReference>
<dbReference type="PANTHER" id="PTHR37809:SF1">
    <property type="entry name" value="RIBOSOMAL PROTEIN S12 METHYLTHIOTRANSFERASE ACCESSORY FACTOR YCAO"/>
    <property type="match status" value="1"/>
</dbReference>
<evidence type="ECO:0000313" key="4">
    <source>
        <dbReference type="Proteomes" id="UP000516422"/>
    </source>
</evidence>
<gene>
    <name evidence="3" type="ORF">HEP81_01155</name>
</gene>
<dbReference type="PROSITE" id="PS51664">
    <property type="entry name" value="YCAO"/>
    <property type="match status" value="1"/>
</dbReference>
<feature type="region of interest" description="Disordered" evidence="1">
    <location>
        <begin position="624"/>
        <end position="643"/>
    </location>
</feature>
<dbReference type="KEGG" id="sgf:HEP81_01155"/>
<feature type="domain" description="YcaO" evidence="2">
    <location>
        <begin position="255"/>
        <end position="643"/>
    </location>
</feature>
<dbReference type="NCBIfam" id="TIGR03604">
    <property type="entry name" value="TOMM_cyclo_SagD"/>
    <property type="match status" value="1"/>
</dbReference>
<reference evidence="3 4" key="1">
    <citation type="submission" date="2020-04" db="EMBL/GenBank/DDBJ databases">
        <title>Characterization and engineering of Streptomyces griseofuscus DSM40191 as a potential heterologous host for expression of BGCs.</title>
        <authorList>
            <person name="Gren T."/>
            <person name="Whitford C.M."/>
            <person name="Mohite O.S."/>
            <person name="Joergensen T.S."/>
            <person name="Nielsen J.B."/>
            <person name="Lee S.Y."/>
            <person name="Weber T."/>
        </authorList>
    </citation>
    <scope>NUCLEOTIDE SEQUENCE [LARGE SCALE GENOMIC DNA]</scope>
    <source>
        <strain evidence="3 4">DSM 40191</strain>
    </source>
</reference>
<evidence type="ECO:0000259" key="2">
    <source>
        <dbReference type="PROSITE" id="PS51664"/>
    </source>
</evidence>
<dbReference type="Gene3D" id="3.30.40.250">
    <property type="match status" value="1"/>
</dbReference>
<dbReference type="Pfam" id="PF02624">
    <property type="entry name" value="YcaO"/>
    <property type="match status" value="1"/>
</dbReference>
<proteinExistence type="predicted"/>
<dbReference type="Proteomes" id="UP000516422">
    <property type="component" value="Chromosome"/>
</dbReference>
<evidence type="ECO:0000313" key="3">
    <source>
        <dbReference type="EMBL" id="QNT91486.1"/>
    </source>
</evidence>
<dbReference type="AlphaFoldDB" id="A0A7H1PTV6"/>
<dbReference type="InterPro" id="IPR003776">
    <property type="entry name" value="YcaO-like_dom"/>
</dbReference>
<dbReference type="InterPro" id="IPR022291">
    <property type="entry name" value="Bacteriocin_synth_cyclodeHase"/>
</dbReference>
<organism evidence="3 4">
    <name type="scientific">Streptomyces griseofuscus</name>
    <dbReference type="NCBI Taxonomy" id="146922"/>
    <lineage>
        <taxon>Bacteria</taxon>
        <taxon>Bacillati</taxon>
        <taxon>Actinomycetota</taxon>
        <taxon>Actinomycetes</taxon>
        <taxon>Kitasatosporales</taxon>
        <taxon>Streptomycetaceae</taxon>
        <taxon>Streptomyces</taxon>
    </lineage>
</organism>
<dbReference type="RefSeq" id="WP_037657434.1">
    <property type="nucleotide sequence ID" value="NZ_CP051006.1"/>
</dbReference>